<dbReference type="InterPro" id="IPR028904">
    <property type="entry name" value="Tox-REase-5_dom"/>
</dbReference>
<dbReference type="Pfam" id="PF15648">
    <property type="entry name" value="Tox-REase-5"/>
    <property type="match status" value="1"/>
</dbReference>
<dbReference type="GeneID" id="61385186"/>
<feature type="coiled-coil region" evidence="1">
    <location>
        <begin position="33"/>
        <end position="64"/>
    </location>
</feature>
<accession>A0AAW8HQQ5</accession>
<dbReference type="EMBL" id="JAVDNV010000013">
    <property type="protein sequence ID" value="MDQ2310839.1"/>
    <property type="molecule type" value="Genomic_DNA"/>
</dbReference>
<keyword evidence="3" id="KW-0255">Endonuclease</keyword>
<dbReference type="Proteomes" id="UP001236270">
    <property type="component" value="Unassembled WGS sequence"/>
</dbReference>
<keyword evidence="1" id="KW-0175">Coiled coil</keyword>
<evidence type="ECO:0000259" key="2">
    <source>
        <dbReference type="Pfam" id="PF15648"/>
    </source>
</evidence>
<dbReference type="AlphaFoldDB" id="A0AAW8HQQ5"/>
<reference evidence="3" key="1">
    <citation type="submission" date="2023-08" db="EMBL/GenBank/DDBJ databases">
        <title>WGS of pathogenic bacterial species, Los Angeles County Public Health Laboratories.</title>
        <authorList>
            <person name="Garrigues J.M."/>
            <person name="Green N.M."/>
        </authorList>
    </citation>
    <scope>NUCLEOTIDE SEQUENCE</scope>
    <source>
        <strain evidence="3">LACPHL-BACT-2023-00068</strain>
    </source>
</reference>
<evidence type="ECO:0000313" key="3">
    <source>
        <dbReference type="EMBL" id="MDQ2310839.1"/>
    </source>
</evidence>
<evidence type="ECO:0000256" key="1">
    <source>
        <dbReference type="SAM" id="Coils"/>
    </source>
</evidence>
<comment type="caution">
    <text evidence="3">The sequence shown here is derived from an EMBL/GenBank/DDBJ whole genome shotgun (WGS) entry which is preliminary data.</text>
</comment>
<name>A0AAW8HQQ5_PLUGE</name>
<protein>
    <submittedName>
        <fullName evidence="3">Restriction endonuclease fold toxin 5 domain-containing protein</fullName>
    </submittedName>
</protein>
<feature type="domain" description="Tox-REase-5" evidence="2">
    <location>
        <begin position="88"/>
        <end position="184"/>
    </location>
</feature>
<organism evidence="3 4">
    <name type="scientific">Pluralibacter gergoviae</name>
    <name type="common">Enterobacter gergoviae</name>
    <dbReference type="NCBI Taxonomy" id="61647"/>
    <lineage>
        <taxon>Bacteria</taxon>
        <taxon>Pseudomonadati</taxon>
        <taxon>Pseudomonadota</taxon>
        <taxon>Gammaproteobacteria</taxon>
        <taxon>Enterobacterales</taxon>
        <taxon>Enterobacteriaceae</taxon>
        <taxon>Pluralibacter</taxon>
    </lineage>
</organism>
<dbReference type="RefSeq" id="WP_073971316.1">
    <property type="nucleotide sequence ID" value="NZ_CBCSIS010000006.1"/>
</dbReference>
<evidence type="ECO:0000313" key="4">
    <source>
        <dbReference type="Proteomes" id="UP001236270"/>
    </source>
</evidence>
<gene>
    <name evidence="3" type="ORF">RBJ30_17275</name>
</gene>
<keyword evidence="3" id="KW-0540">Nuclease</keyword>
<keyword evidence="3" id="KW-0378">Hydrolase</keyword>
<dbReference type="GO" id="GO:0004519">
    <property type="term" value="F:endonuclease activity"/>
    <property type="evidence" value="ECO:0007669"/>
    <property type="project" value="UniProtKB-KW"/>
</dbReference>
<proteinExistence type="predicted"/>
<sequence length="221" mass="25482">MSDTGVIYPTPSGRIGIFPRTGRGRLGGIISIIQDMEVRRAAYLSEMEKVEAESKSLIKELSEEGCEQCVYTKGEVTLQNIIGWSEVSIAYQYYICHFPIYFQIMKVMEWTYGVAFDGFSPKECVLKETKANYDQFFDEYGEMKFFMNLKYGKEGPFLKQAKAQNAVALEGMPPGRLEWYFMQPISYAHAKKIFLMNGFKIDVFHKSMPSNFITEIFPEFK</sequence>